<sequence length="134" mass="14935">MKWVGILAAVVVIVSCFFPWVIIDSRNITISGIDASGTNYGKPGYFNFLLTAVYLILTLIPRIWAKRANLFFATLNLAWSFRNFILLAKCEGGECPVRQPALTILLVASIVMLVALILTPLAKQKKEPEESYSR</sequence>
<keyword evidence="1" id="KW-1133">Transmembrane helix</keyword>
<dbReference type="PROSITE" id="PS51257">
    <property type="entry name" value="PROKAR_LIPOPROTEIN"/>
    <property type="match status" value="1"/>
</dbReference>
<dbReference type="RefSeq" id="WP_279297778.1">
    <property type="nucleotide sequence ID" value="NZ_JAOTIF010000011.1"/>
</dbReference>
<evidence type="ECO:0000313" key="2">
    <source>
        <dbReference type="EMBL" id="MCU7550340.1"/>
    </source>
</evidence>
<keyword evidence="1" id="KW-0472">Membrane</keyword>
<reference evidence="2" key="2">
    <citation type="submission" date="2023-04" db="EMBL/GenBank/DDBJ databases">
        <title>Paracnuella aquatica gen. nov., sp. nov., a member of the family Chitinophagaceae isolated from a hot spring.</title>
        <authorList>
            <person name="Wang C."/>
        </authorList>
    </citation>
    <scope>NUCLEOTIDE SEQUENCE</scope>
    <source>
        <strain evidence="2">LB-8</strain>
    </source>
</reference>
<reference evidence="2" key="1">
    <citation type="submission" date="2022-09" db="EMBL/GenBank/DDBJ databases">
        <authorList>
            <person name="Yuan C."/>
            <person name="Ke Z."/>
        </authorList>
    </citation>
    <scope>NUCLEOTIDE SEQUENCE</scope>
    <source>
        <strain evidence="2">LB-8</strain>
    </source>
</reference>
<evidence type="ECO:0000256" key="1">
    <source>
        <dbReference type="SAM" id="Phobius"/>
    </source>
</evidence>
<accession>A0A9X3B889</accession>
<organism evidence="2 3">
    <name type="scientific">Paraflavisolibacter caeni</name>
    <dbReference type="NCBI Taxonomy" id="2982496"/>
    <lineage>
        <taxon>Bacteria</taxon>
        <taxon>Pseudomonadati</taxon>
        <taxon>Bacteroidota</taxon>
        <taxon>Chitinophagia</taxon>
        <taxon>Chitinophagales</taxon>
        <taxon>Chitinophagaceae</taxon>
        <taxon>Paraflavisolibacter</taxon>
    </lineage>
</organism>
<gene>
    <name evidence="2" type="ORF">OCK74_14555</name>
</gene>
<dbReference type="EMBL" id="JAOTIF010000011">
    <property type="protein sequence ID" value="MCU7550340.1"/>
    <property type="molecule type" value="Genomic_DNA"/>
</dbReference>
<evidence type="ECO:0000313" key="3">
    <source>
        <dbReference type="Proteomes" id="UP001155483"/>
    </source>
</evidence>
<dbReference type="AlphaFoldDB" id="A0A9X3B889"/>
<feature type="transmembrane region" description="Helical" evidence="1">
    <location>
        <begin position="44"/>
        <end position="64"/>
    </location>
</feature>
<name>A0A9X3B889_9BACT</name>
<dbReference type="Proteomes" id="UP001155483">
    <property type="component" value="Unassembled WGS sequence"/>
</dbReference>
<feature type="transmembrane region" description="Helical" evidence="1">
    <location>
        <begin position="100"/>
        <end position="122"/>
    </location>
</feature>
<feature type="transmembrane region" description="Helical" evidence="1">
    <location>
        <begin position="6"/>
        <end position="23"/>
    </location>
</feature>
<proteinExistence type="predicted"/>
<protein>
    <submittedName>
        <fullName evidence="2">Uncharacterized protein</fullName>
    </submittedName>
</protein>
<keyword evidence="3" id="KW-1185">Reference proteome</keyword>
<comment type="caution">
    <text evidence="2">The sequence shown here is derived from an EMBL/GenBank/DDBJ whole genome shotgun (WGS) entry which is preliminary data.</text>
</comment>
<keyword evidence="1" id="KW-0812">Transmembrane</keyword>